<organism evidence="3 4">
    <name type="scientific">Schaalia hyovaginalis</name>
    <dbReference type="NCBI Taxonomy" id="29316"/>
    <lineage>
        <taxon>Bacteria</taxon>
        <taxon>Bacillati</taxon>
        <taxon>Actinomycetota</taxon>
        <taxon>Actinomycetes</taxon>
        <taxon>Actinomycetales</taxon>
        <taxon>Actinomycetaceae</taxon>
        <taxon>Schaalia</taxon>
    </lineage>
</organism>
<comment type="similarity">
    <text evidence="1 2">Belongs to the Iojap/RsfS family.</text>
</comment>
<dbReference type="InterPro" id="IPR004394">
    <property type="entry name" value="Iojap/RsfS/C7orf30"/>
</dbReference>
<comment type="caution">
    <text evidence="3">The sequence shown here is derived from an EMBL/GenBank/DDBJ whole genome shotgun (WGS) entry which is preliminary data.</text>
</comment>
<dbReference type="HAMAP" id="MF_01477">
    <property type="entry name" value="Iojap_RsfS"/>
    <property type="match status" value="1"/>
</dbReference>
<dbReference type="GO" id="GO:0017148">
    <property type="term" value="P:negative regulation of translation"/>
    <property type="evidence" value="ECO:0007669"/>
    <property type="project" value="UniProtKB-UniRule"/>
</dbReference>
<dbReference type="NCBIfam" id="TIGR00090">
    <property type="entry name" value="rsfS_iojap_ybeB"/>
    <property type="match status" value="1"/>
</dbReference>
<dbReference type="PANTHER" id="PTHR21043">
    <property type="entry name" value="IOJAP SUPERFAMILY ORTHOLOG"/>
    <property type="match status" value="1"/>
</dbReference>
<reference evidence="3" key="1">
    <citation type="submission" date="2020-08" db="EMBL/GenBank/DDBJ databases">
        <title>Sequencing the genomes of 1000 actinobacteria strains.</title>
        <authorList>
            <person name="Klenk H.-P."/>
        </authorList>
    </citation>
    <scope>NUCLEOTIDE SEQUENCE</scope>
    <source>
        <strain evidence="3">DSM 10695</strain>
    </source>
</reference>
<dbReference type="GO" id="GO:0043023">
    <property type="term" value="F:ribosomal large subunit binding"/>
    <property type="evidence" value="ECO:0007669"/>
    <property type="project" value="TreeGrafter"/>
</dbReference>
<dbReference type="RefSeq" id="WP_320657840.1">
    <property type="nucleotide sequence ID" value="NZ_JACHMK010000001.1"/>
</dbReference>
<keyword evidence="2" id="KW-0810">Translation regulation</keyword>
<comment type="subcellular location">
    <subcellularLocation>
        <location evidence="2">Cytoplasm</location>
    </subcellularLocation>
</comment>
<name>A0A923E6J2_9ACTO</name>
<dbReference type="SUPFAM" id="SSF81301">
    <property type="entry name" value="Nucleotidyltransferase"/>
    <property type="match status" value="1"/>
</dbReference>
<dbReference type="Pfam" id="PF02410">
    <property type="entry name" value="RsfS"/>
    <property type="match status" value="1"/>
</dbReference>
<accession>A0A923E6J2</accession>
<comment type="subunit">
    <text evidence="2">Interacts with ribosomal protein uL14 (rplN).</text>
</comment>
<protein>
    <recommendedName>
        <fullName evidence="2">Ribosomal silencing factor RsfS</fullName>
    </recommendedName>
</protein>
<dbReference type="Proteomes" id="UP000617426">
    <property type="component" value="Unassembled WGS sequence"/>
</dbReference>
<dbReference type="GO" id="GO:0042256">
    <property type="term" value="P:cytosolic ribosome assembly"/>
    <property type="evidence" value="ECO:0007669"/>
    <property type="project" value="UniProtKB-UniRule"/>
</dbReference>
<evidence type="ECO:0000313" key="3">
    <source>
        <dbReference type="EMBL" id="MBB6334501.1"/>
    </source>
</evidence>
<evidence type="ECO:0000256" key="2">
    <source>
        <dbReference type="HAMAP-Rule" id="MF_01477"/>
    </source>
</evidence>
<keyword evidence="4" id="KW-1185">Reference proteome</keyword>
<dbReference type="AlphaFoldDB" id="A0A923E6J2"/>
<proteinExistence type="inferred from homology"/>
<keyword evidence="2" id="KW-0678">Repressor</keyword>
<sequence>MLTSDLVDVAAKAAFDKLAQNPVLVNVADRLAIAESFLIASASSERQVRSIGEEILDRVADELGVEPDHIEGRTGNRWILLDYGELVVHVLLDEERDFYRLENLWPDGAVVPLEDPALSDPARERVGA</sequence>
<dbReference type="PANTHER" id="PTHR21043:SF0">
    <property type="entry name" value="MITOCHONDRIAL ASSEMBLY OF RIBOSOMAL LARGE SUBUNIT PROTEIN 1"/>
    <property type="match status" value="1"/>
</dbReference>
<dbReference type="GO" id="GO:0090071">
    <property type="term" value="P:negative regulation of ribosome biogenesis"/>
    <property type="evidence" value="ECO:0007669"/>
    <property type="project" value="UniProtKB-UniRule"/>
</dbReference>
<evidence type="ECO:0000256" key="1">
    <source>
        <dbReference type="ARBA" id="ARBA00010574"/>
    </source>
</evidence>
<comment type="function">
    <text evidence="2">Functions as a ribosomal silencing factor. Interacts with ribosomal protein uL14 (rplN), blocking formation of intersubunit bridge B8. Prevents association of the 30S and 50S ribosomal subunits and the formation of functional ribosomes, thus repressing translation.</text>
</comment>
<dbReference type="GO" id="GO:0005737">
    <property type="term" value="C:cytoplasm"/>
    <property type="evidence" value="ECO:0007669"/>
    <property type="project" value="UniProtKB-SubCell"/>
</dbReference>
<dbReference type="EMBL" id="JACHMK010000001">
    <property type="protein sequence ID" value="MBB6334501.1"/>
    <property type="molecule type" value="Genomic_DNA"/>
</dbReference>
<gene>
    <name evidence="2" type="primary">rsfS</name>
    <name evidence="3" type="ORF">HD592_001066</name>
</gene>
<evidence type="ECO:0000313" key="4">
    <source>
        <dbReference type="Proteomes" id="UP000617426"/>
    </source>
</evidence>
<keyword evidence="2" id="KW-0963">Cytoplasm</keyword>
<dbReference type="Gene3D" id="3.30.460.10">
    <property type="entry name" value="Beta Polymerase, domain 2"/>
    <property type="match status" value="1"/>
</dbReference>
<dbReference type="InterPro" id="IPR043519">
    <property type="entry name" value="NT_sf"/>
</dbReference>